<evidence type="ECO:0000313" key="2">
    <source>
        <dbReference type="EMBL" id="EAC5551971.1"/>
    </source>
</evidence>
<organism evidence="3 5">
    <name type="scientific">Listeria monocytogenes</name>
    <dbReference type="NCBI Taxonomy" id="1639"/>
    <lineage>
        <taxon>Bacteria</taxon>
        <taxon>Bacillati</taxon>
        <taxon>Bacillota</taxon>
        <taxon>Bacilli</taxon>
        <taxon>Bacillales</taxon>
        <taxon>Listeriaceae</taxon>
        <taxon>Listeria</taxon>
    </lineage>
</organism>
<name>A0A466D292_LISMN</name>
<feature type="domain" description="Primase C-terminal 1" evidence="1">
    <location>
        <begin position="280"/>
        <end position="342"/>
    </location>
</feature>
<accession>A0A466D292</accession>
<comment type="caution">
    <text evidence="3">The sequence shown here is derived from an EMBL/GenBank/DDBJ whole genome shotgun (WGS) entry which is preliminary data.</text>
</comment>
<proteinExistence type="predicted"/>
<gene>
    <name evidence="2" type="ORF">ARY78_16275</name>
    <name evidence="3" type="ORF">F6515_15185</name>
</gene>
<dbReference type="EMBL" id="AALGDA010000091">
    <property type="protein sequence ID" value="ECY9784318.1"/>
    <property type="molecule type" value="Genomic_DNA"/>
</dbReference>
<dbReference type="InterPro" id="IPR014820">
    <property type="entry name" value="PriCT_1"/>
</dbReference>
<dbReference type="Pfam" id="PF08708">
    <property type="entry name" value="PriCT_1"/>
    <property type="match status" value="1"/>
</dbReference>
<evidence type="ECO:0000313" key="3">
    <source>
        <dbReference type="EMBL" id="ECY9784318.1"/>
    </source>
</evidence>
<dbReference type="AlphaFoldDB" id="A0A466D292"/>
<reference evidence="2 4" key="1">
    <citation type="submission" date="2018-06" db="EMBL/GenBank/DDBJ databases">
        <authorList>
            <consortium name="GenomeTrakr: Next Generation Sequencing Network for Food Pathogen Tracability"/>
        </authorList>
    </citation>
    <scope>NUCLEOTIDE SEQUENCE [LARGE SCALE GENOMIC DNA]</scope>
    <source>
        <strain evidence="2 4">FDA00007096</strain>
    </source>
</reference>
<sequence length="555" mass="63671">MNKSLSEKDTYLYSAVINTTVKESLTAFRKRKSNGVLAIQDYYSKLESSNSNRKGVQFVVRQKEDLQREKGACGYIVTSQEALLDAVDQISHWTPNTYRWGTYSDNRRKYIKGHSEENLQQINTYVIDIDTLDVDVPKMIMASIKLLNQTPTYILQTQKGFQMYFVLESPVFVSNANNFKSLRVAKRIATNLKHAFAEHLPAVDQGCNDFGFFRAPNTNNVVFEKLNSQLVFKDLIAWSKQYSIDNNRQGLKLVKNSGLEKTYDATTQKWYRDLANLTNVKGHKNQYGRNNTIFTLALACYSAGKSYEETYNELDVFNSNLKHSVSNRELEKCIANAYSGKYKGAALEKVIAILQTYANSDYEVSYSKTFIYDETGRVKPQFYRKHKKERAERKYSHMQEWETDLEKYIEKTMLNGHVFIAKSQREIAEETKIPYATLKRLLKQSKRIISRVEGSGRAAKTLLSTVAIVVEAAIRHAMTKKQDKSEKYIRFLATFTEAANYVMHNFKNKYHSTSTGSAILEALPSGHSPGQQIFLLLDKVYKTGQVERLKRLEGS</sequence>
<evidence type="ECO:0000313" key="5">
    <source>
        <dbReference type="Proteomes" id="UP000489121"/>
    </source>
</evidence>
<dbReference type="EMBL" id="AAAIXK010000012">
    <property type="protein sequence ID" value="EAC5551971.1"/>
    <property type="molecule type" value="Genomic_DNA"/>
</dbReference>
<protein>
    <submittedName>
        <fullName evidence="3">Plasmid replication protein</fullName>
    </submittedName>
</protein>
<reference evidence="3 5" key="2">
    <citation type="submission" date="2019-09" db="EMBL/GenBank/DDBJ databases">
        <authorList>
            <consortium name="PulseNet: The National Subtyping Network for Foodborne Disease Surveillance"/>
            <person name="Tarr C.L."/>
            <person name="Trees E."/>
            <person name="Katz L.S."/>
            <person name="Carleton-Romer H.A."/>
            <person name="Stroika S."/>
            <person name="Kucerova Z."/>
            <person name="Roache K.F."/>
            <person name="Sabol A.L."/>
            <person name="Besser J."/>
            <person name="Gerner-Smidt P."/>
        </authorList>
    </citation>
    <scope>NUCLEOTIDE SEQUENCE [LARGE SCALE GENOMIC DNA]</scope>
    <source>
        <strain evidence="3 5">PNUSAL005692</strain>
    </source>
</reference>
<dbReference type="Proteomes" id="UP000489121">
    <property type="component" value="Unassembled WGS sequence"/>
</dbReference>
<dbReference type="Proteomes" id="UP000365297">
    <property type="component" value="Unassembled WGS sequence"/>
</dbReference>
<evidence type="ECO:0000259" key="1">
    <source>
        <dbReference type="Pfam" id="PF08708"/>
    </source>
</evidence>
<dbReference type="RefSeq" id="WP_049961607.1">
    <property type="nucleotide sequence ID" value="NZ_FFGB01000009.1"/>
</dbReference>
<evidence type="ECO:0000313" key="4">
    <source>
        <dbReference type="Proteomes" id="UP000365297"/>
    </source>
</evidence>